<dbReference type="PANTHER" id="PTHR34978">
    <property type="entry name" value="POSSIBLE SENSOR-TRANSDUCER PROTEIN BLAR"/>
    <property type="match status" value="1"/>
</dbReference>
<feature type="transmembrane region" description="Helical" evidence="2">
    <location>
        <begin position="120"/>
        <end position="140"/>
    </location>
</feature>
<dbReference type="PANTHER" id="PTHR34978:SF3">
    <property type="entry name" value="SLR0241 PROTEIN"/>
    <property type="match status" value="1"/>
</dbReference>
<dbReference type="CDD" id="cd07341">
    <property type="entry name" value="M56_BlaR1_MecR1_like"/>
    <property type="match status" value="1"/>
</dbReference>
<evidence type="ECO:0000313" key="5">
    <source>
        <dbReference type="Proteomes" id="UP000317835"/>
    </source>
</evidence>
<dbReference type="AlphaFoldDB" id="A0A518GXK5"/>
<dbReference type="Pfam" id="PF05569">
    <property type="entry name" value="Peptidase_M56"/>
    <property type="match status" value="1"/>
</dbReference>
<dbReference type="RefSeq" id="WP_145267719.1">
    <property type="nucleotide sequence ID" value="NZ_CP036426.1"/>
</dbReference>
<feature type="region of interest" description="Disordered" evidence="1">
    <location>
        <begin position="485"/>
        <end position="514"/>
    </location>
</feature>
<keyword evidence="2" id="KW-0472">Membrane</keyword>
<evidence type="ECO:0000256" key="2">
    <source>
        <dbReference type="SAM" id="Phobius"/>
    </source>
</evidence>
<reference evidence="4 5" key="1">
    <citation type="submission" date="2019-02" db="EMBL/GenBank/DDBJ databases">
        <title>Deep-cultivation of Planctomycetes and their phenomic and genomic characterization uncovers novel biology.</title>
        <authorList>
            <person name="Wiegand S."/>
            <person name="Jogler M."/>
            <person name="Boedeker C."/>
            <person name="Pinto D."/>
            <person name="Vollmers J."/>
            <person name="Rivas-Marin E."/>
            <person name="Kohn T."/>
            <person name="Peeters S.H."/>
            <person name="Heuer A."/>
            <person name="Rast P."/>
            <person name="Oberbeckmann S."/>
            <person name="Bunk B."/>
            <person name="Jeske O."/>
            <person name="Meyerdierks A."/>
            <person name="Storesund J.E."/>
            <person name="Kallscheuer N."/>
            <person name="Luecker S."/>
            <person name="Lage O.M."/>
            <person name="Pohl T."/>
            <person name="Merkel B.J."/>
            <person name="Hornburger P."/>
            <person name="Mueller R.-W."/>
            <person name="Bruemmer F."/>
            <person name="Labrenz M."/>
            <person name="Spormann A.M."/>
            <person name="Op den Camp H."/>
            <person name="Overmann J."/>
            <person name="Amann R."/>
            <person name="Jetten M.S.M."/>
            <person name="Mascher T."/>
            <person name="Medema M.H."/>
            <person name="Devos D.P."/>
            <person name="Kaster A.-K."/>
            <person name="Ovreas L."/>
            <person name="Rohde M."/>
            <person name="Galperin M.Y."/>
            <person name="Jogler C."/>
        </authorList>
    </citation>
    <scope>NUCLEOTIDE SEQUENCE [LARGE SCALE GENOMIC DNA]</scope>
    <source>
        <strain evidence="4 5">ElP</strain>
    </source>
</reference>
<dbReference type="OrthoDB" id="278105at2"/>
<feature type="transmembrane region" description="Helical" evidence="2">
    <location>
        <begin position="63"/>
        <end position="82"/>
    </location>
</feature>
<feature type="compositionally biased region" description="Pro residues" evidence="1">
    <location>
        <begin position="494"/>
        <end position="506"/>
    </location>
</feature>
<dbReference type="Proteomes" id="UP000317835">
    <property type="component" value="Chromosome"/>
</dbReference>
<feature type="domain" description="Peptidase M56" evidence="3">
    <location>
        <begin position="143"/>
        <end position="286"/>
    </location>
</feature>
<evidence type="ECO:0000256" key="1">
    <source>
        <dbReference type="SAM" id="MobiDB-lite"/>
    </source>
</evidence>
<dbReference type="InterPro" id="IPR008756">
    <property type="entry name" value="Peptidase_M56"/>
</dbReference>
<keyword evidence="2" id="KW-1133">Transmembrane helix</keyword>
<evidence type="ECO:0000259" key="3">
    <source>
        <dbReference type="Pfam" id="PF05569"/>
    </source>
</evidence>
<keyword evidence="5" id="KW-1185">Reference proteome</keyword>
<dbReference type="EMBL" id="CP036426">
    <property type="protein sequence ID" value="QDV33328.1"/>
    <property type="molecule type" value="Genomic_DNA"/>
</dbReference>
<evidence type="ECO:0000313" key="4">
    <source>
        <dbReference type="EMBL" id="QDV33328.1"/>
    </source>
</evidence>
<protein>
    <submittedName>
        <fullName evidence="4">BlaR1 peptidase M56</fullName>
    </submittedName>
</protein>
<dbReference type="KEGG" id="tpla:ElP_11990"/>
<name>A0A518GXK5_9BACT</name>
<keyword evidence="2" id="KW-0812">Transmembrane</keyword>
<organism evidence="4 5">
    <name type="scientific">Tautonia plasticadhaerens</name>
    <dbReference type="NCBI Taxonomy" id="2527974"/>
    <lineage>
        <taxon>Bacteria</taxon>
        <taxon>Pseudomonadati</taxon>
        <taxon>Planctomycetota</taxon>
        <taxon>Planctomycetia</taxon>
        <taxon>Isosphaerales</taxon>
        <taxon>Isosphaeraceae</taxon>
        <taxon>Tautonia</taxon>
    </lineage>
</organism>
<feature type="transmembrane region" description="Helical" evidence="2">
    <location>
        <begin position="225"/>
        <end position="246"/>
    </location>
</feature>
<proteinExistence type="predicted"/>
<sequence length="514" mass="54428">MGIGRRGSVADGTSGRRGDERMVAAVDRLGPWLLDVGVLASGWFGLVMLLMVGTRQPIRRRDLARAGAIGSLALIPLSAVPIGRVGYTLDLPGAVGPVAAEAMGRAFSAIPVDLARVLTIGYLAAAAAGVGWSLLGTWAMRGLVRTTRPASMGARKLYQALPFEGGSRRPALGVSDRVRRPVLVGGRRRTIVIPEDWDRDDPAAAVRLRLGMLHELAHAERGDPAFHWVAGVSHAVWFAIPFSWWLRRQLRIDQEFLADNRAARSFGDAASGYAASLVETAAKGARPGSWGVTTPGGSDRVDLDGSPLLQRVAMLVHCPFPVEGSSPASWRWGVPLVATLVLLAASRLNLALGPPGESSPGPAGRPVAFGLSDLEIDVATSHRSLRLPARLPDRFDLSMDLLAESSTLGEIAVAGVPLGRMARVRPEDAPGPEAWHRVRLVVLGGLARLWVDGHPRAGVTWDPIPGGFLTITPAPGRPLRVRDLSLTPVAADPEPLPGAEPGPRPSTSPMASVR</sequence>
<dbReference type="InterPro" id="IPR052173">
    <property type="entry name" value="Beta-lactam_resp_regulator"/>
</dbReference>
<gene>
    <name evidence="4" type="ORF">ElP_11990</name>
</gene>
<accession>A0A518GXK5</accession>
<feature type="transmembrane region" description="Helical" evidence="2">
    <location>
        <begin position="32"/>
        <end position="51"/>
    </location>
</feature>